<evidence type="ECO:0000256" key="3">
    <source>
        <dbReference type="ARBA" id="ARBA00022454"/>
    </source>
</evidence>
<evidence type="ECO:0000256" key="1">
    <source>
        <dbReference type="ARBA" id="ARBA00004584"/>
    </source>
</evidence>
<keyword evidence="5" id="KW-0498">Mitosis</keyword>
<feature type="domain" description="Kinetochore protein Nuf2 N-terminal" evidence="10">
    <location>
        <begin position="9"/>
        <end position="74"/>
    </location>
</feature>
<keyword evidence="4" id="KW-0132">Cell division</keyword>
<dbReference type="OrthoDB" id="8194677at2759"/>
<dbReference type="Proteomes" id="UP000677054">
    <property type="component" value="Unassembled WGS sequence"/>
</dbReference>
<evidence type="ECO:0000256" key="7">
    <source>
        <dbReference type="ARBA" id="ARBA00023306"/>
    </source>
</evidence>
<organism evidence="11">
    <name type="scientific">Darwinula stevensoni</name>
    <dbReference type="NCBI Taxonomy" id="69355"/>
    <lineage>
        <taxon>Eukaryota</taxon>
        <taxon>Metazoa</taxon>
        <taxon>Ecdysozoa</taxon>
        <taxon>Arthropoda</taxon>
        <taxon>Crustacea</taxon>
        <taxon>Oligostraca</taxon>
        <taxon>Ostracoda</taxon>
        <taxon>Podocopa</taxon>
        <taxon>Podocopida</taxon>
        <taxon>Darwinulocopina</taxon>
        <taxon>Darwinuloidea</taxon>
        <taxon>Darwinulidae</taxon>
        <taxon>Darwinula</taxon>
    </lineage>
</organism>
<keyword evidence="7" id="KW-0131">Cell cycle</keyword>
<evidence type="ECO:0000256" key="4">
    <source>
        <dbReference type="ARBA" id="ARBA00022618"/>
    </source>
</evidence>
<comment type="similarity">
    <text evidence="2">Belongs to the NUF2 family.</text>
</comment>
<dbReference type="InterPro" id="IPR038275">
    <property type="entry name" value="Nuf2_N_sf"/>
</dbReference>
<evidence type="ECO:0000313" key="12">
    <source>
        <dbReference type="Proteomes" id="UP000677054"/>
    </source>
</evidence>
<comment type="subcellular location">
    <subcellularLocation>
        <location evidence="1">Chromosome</location>
        <location evidence="1">Centromere</location>
    </subcellularLocation>
</comment>
<evidence type="ECO:0000259" key="10">
    <source>
        <dbReference type="Pfam" id="PF03800"/>
    </source>
</evidence>
<dbReference type="InterPro" id="IPR005549">
    <property type="entry name" value="Kinetochore_Nuf2_N"/>
</dbReference>
<dbReference type="AlphaFoldDB" id="A0A7R8WXT9"/>
<dbReference type="Pfam" id="PF03800">
    <property type="entry name" value="Nuf2"/>
    <property type="match status" value="1"/>
</dbReference>
<dbReference type="GO" id="GO:0031262">
    <property type="term" value="C:Ndc80 complex"/>
    <property type="evidence" value="ECO:0007669"/>
    <property type="project" value="InterPro"/>
</dbReference>
<evidence type="ECO:0000256" key="2">
    <source>
        <dbReference type="ARBA" id="ARBA00005498"/>
    </source>
</evidence>
<reference evidence="11" key="1">
    <citation type="submission" date="2020-11" db="EMBL/GenBank/DDBJ databases">
        <authorList>
            <person name="Tran Van P."/>
        </authorList>
    </citation>
    <scope>NUCLEOTIDE SEQUENCE</scope>
</reference>
<dbReference type="EMBL" id="LR899529">
    <property type="protein sequence ID" value="CAD7240180.1"/>
    <property type="molecule type" value="Genomic_DNA"/>
</dbReference>
<keyword evidence="8" id="KW-0137">Centromere</keyword>
<accession>A0A7R8WXT9</accession>
<dbReference type="EMBL" id="CAJPEV010000012">
    <property type="protein sequence ID" value="CAG0878694.1"/>
    <property type="molecule type" value="Genomic_DNA"/>
</dbReference>
<evidence type="ECO:0000256" key="5">
    <source>
        <dbReference type="ARBA" id="ARBA00022776"/>
    </source>
</evidence>
<feature type="coiled-coil region" evidence="9">
    <location>
        <begin position="75"/>
        <end position="178"/>
    </location>
</feature>
<keyword evidence="3" id="KW-0158">Chromosome</keyword>
<dbReference type="Gene3D" id="1.10.418.60">
    <property type="entry name" value="Ncd80 complex, Nuf2 subunit"/>
    <property type="match status" value="1"/>
</dbReference>
<proteinExistence type="inferred from homology"/>
<keyword evidence="12" id="KW-1185">Reference proteome</keyword>
<keyword evidence="6 9" id="KW-0175">Coiled coil</keyword>
<evidence type="ECO:0000256" key="9">
    <source>
        <dbReference type="SAM" id="Coils"/>
    </source>
</evidence>
<evidence type="ECO:0000313" key="11">
    <source>
        <dbReference type="EMBL" id="CAD7240180.1"/>
    </source>
</evidence>
<gene>
    <name evidence="11" type="ORF">DSTB1V02_LOCUS212</name>
</gene>
<protein>
    <recommendedName>
        <fullName evidence="10">Kinetochore protein Nuf2 N-terminal domain-containing protein</fullName>
    </recommendedName>
</protein>
<dbReference type="GO" id="GO:0051301">
    <property type="term" value="P:cell division"/>
    <property type="evidence" value="ECO:0007669"/>
    <property type="project" value="UniProtKB-KW"/>
</dbReference>
<evidence type="ECO:0000256" key="8">
    <source>
        <dbReference type="ARBA" id="ARBA00023328"/>
    </source>
</evidence>
<feature type="coiled-coil region" evidence="9">
    <location>
        <begin position="238"/>
        <end position="346"/>
    </location>
</feature>
<sequence length="392" mass="46459">MPGQVLTSMEYPEMFYETMPDVILFSVMKPIMEACLVSDFRLEDVIRPRKQYFRRILSGLLNFLGYFLEMQKRFLEREQKVLLEVEKAKEQQRDLSKLKEEMNELTVACSQFDYTLEGLQGEQTKKMERMETLERRKEDMKSRAAELREELESLTNELLSASETVNQVEKEGKDLESRIIRSPNELMKSVLAAENEVLEKEREYAYGLEKSTNLKKDYKNCESLVSLKDRVMRMMQEIHLQQTSLRQVQDDMEELEEKTGRFRIDLSKKMELKDVKKQEVKLLAEQIDSSKRQHMKTQEGKKQDWVQTSKLVEENMKEWKILKEELNALEQQLQDCLSEIQNAKELQLKIHDNFEAKKSSLEKKWEAFMSTLMQQLDDLKDQMQYAVRGPAQ</sequence>
<name>A0A7R8WXT9_9CRUS</name>
<evidence type="ECO:0000256" key="6">
    <source>
        <dbReference type="ARBA" id="ARBA00023054"/>
    </source>
</evidence>